<name>A0A7N0TWB3_KALFE</name>
<proteinExistence type="predicted"/>
<sequence>MADDWWPKLRLRLLHIVGQVRITSVRFLYSQIHPSMMIDVYTDIKASTTTSIFISSCALILSVGISVGTKLLLLQLRWRFSNIIIMRTNLKERVNAHGCGHTELLAPDPCHILSHQAAP</sequence>
<evidence type="ECO:0000313" key="3">
    <source>
        <dbReference type="Proteomes" id="UP000594263"/>
    </source>
</evidence>
<keyword evidence="1" id="KW-0812">Transmembrane</keyword>
<dbReference type="AlphaFoldDB" id="A0A7N0TWB3"/>
<keyword evidence="1" id="KW-1133">Transmembrane helix</keyword>
<accession>A0A7N0TWB3</accession>
<evidence type="ECO:0000313" key="2">
    <source>
        <dbReference type="EnsemblPlants" id="Kaladp0047s0054.1.v1.1"/>
    </source>
</evidence>
<protein>
    <submittedName>
        <fullName evidence="2">Uncharacterized protein</fullName>
    </submittedName>
</protein>
<feature type="transmembrane region" description="Helical" evidence="1">
    <location>
        <begin position="52"/>
        <end position="73"/>
    </location>
</feature>
<dbReference type="EnsemblPlants" id="Kaladp0047s0054.1.v1.1">
    <property type="protein sequence ID" value="Kaladp0047s0054.1.v1.1"/>
    <property type="gene ID" value="Kaladp0047s0054.v1.1"/>
</dbReference>
<dbReference type="Gramene" id="Kaladp0047s0054.1.v1.1">
    <property type="protein sequence ID" value="Kaladp0047s0054.1.v1.1"/>
    <property type="gene ID" value="Kaladp0047s0054.v1.1"/>
</dbReference>
<organism evidence="2 3">
    <name type="scientific">Kalanchoe fedtschenkoi</name>
    <name type="common">Lavender scallops</name>
    <name type="synonym">South American air plant</name>
    <dbReference type="NCBI Taxonomy" id="63787"/>
    <lineage>
        <taxon>Eukaryota</taxon>
        <taxon>Viridiplantae</taxon>
        <taxon>Streptophyta</taxon>
        <taxon>Embryophyta</taxon>
        <taxon>Tracheophyta</taxon>
        <taxon>Spermatophyta</taxon>
        <taxon>Magnoliopsida</taxon>
        <taxon>eudicotyledons</taxon>
        <taxon>Gunneridae</taxon>
        <taxon>Pentapetalae</taxon>
        <taxon>Saxifragales</taxon>
        <taxon>Crassulaceae</taxon>
        <taxon>Kalanchoe</taxon>
    </lineage>
</organism>
<keyword evidence="3" id="KW-1185">Reference proteome</keyword>
<reference evidence="2" key="1">
    <citation type="submission" date="2021-01" db="UniProtKB">
        <authorList>
            <consortium name="EnsemblPlants"/>
        </authorList>
    </citation>
    <scope>IDENTIFICATION</scope>
</reference>
<dbReference type="Proteomes" id="UP000594263">
    <property type="component" value="Unplaced"/>
</dbReference>
<keyword evidence="1" id="KW-0472">Membrane</keyword>
<evidence type="ECO:0000256" key="1">
    <source>
        <dbReference type="SAM" id="Phobius"/>
    </source>
</evidence>